<dbReference type="PANTHER" id="PTHR31446">
    <property type="entry name" value="ACID PHOSPHATASE/VANADIUM-DEPENDENT HALOPEROXIDASE-RELATED PROTEIN"/>
    <property type="match status" value="1"/>
</dbReference>
<dbReference type="EMBL" id="VSSQ01046104">
    <property type="protein sequence ID" value="MPN00058.1"/>
    <property type="molecule type" value="Genomic_DNA"/>
</dbReference>
<evidence type="ECO:0008006" key="2">
    <source>
        <dbReference type="Google" id="ProtNLM"/>
    </source>
</evidence>
<dbReference type="AlphaFoldDB" id="A0A645EDI3"/>
<dbReference type="Pfam" id="PF02681">
    <property type="entry name" value="DUF212"/>
    <property type="match status" value="1"/>
</dbReference>
<organism evidence="1">
    <name type="scientific">bioreactor metagenome</name>
    <dbReference type="NCBI Taxonomy" id="1076179"/>
    <lineage>
        <taxon>unclassified sequences</taxon>
        <taxon>metagenomes</taxon>
        <taxon>ecological metagenomes</taxon>
    </lineage>
</organism>
<evidence type="ECO:0000313" key="1">
    <source>
        <dbReference type="EMBL" id="MPN00058.1"/>
    </source>
</evidence>
<reference evidence="1" key="1">
    <citation type="submission" date="2019-08" db="EMBL/GenBank/DDBJ databases">
        <authorList>
            <person name="Kucharzyk K."/>
            <person name="Murdoch R.W."/>
            <person name="Higgins S."/>
            <person name="Loffler F."/>
        </authorList>
    </citation>
    <scope>NUCLEOTIDE SEQUENCE</scope>
</reference>
<protein>
    <recommendedName>
        <fullName evidence="2">Divergent PAP2 family protein</fullName>
    </recommendedName>
</protein>
<gene>
    <name evidence="1" type="ORF">SDC9_147252</name>
</gene>
<comment type="caution">
    <text evidence="1">The sequence shown here is derived from an EMBL/GenBank/DDBJ whole genome shotgun (WGS) entry which is preliminary data.</text>
</comment>
<sequence length="146" mass="15806">MELINGLTRNYIISTAIVAWIAAQFLKLVCEYFTTKKIDIGRFLTGAGGMPSSHAAVVTSVCVQTFKVCGQSSPEFAIAVVLAVIVMYDASGVRRAAGEQAKVLNTIIEKWQDPVLLEKQLEEFLGHSPFQVFAGAILGILIGIFL</sequence>
<dbReference type="PANTHER" id="PTHR31446:SF29">
    <property type="entry name" value="ACID PHOSPHATASE_VANADIUM-DEPENDENT HALOPEROXIDASE-RELATED PROTEIN"/>
    <property type="match status" value="1"/>
</dbReference>
<proteinExistence type="predicted"/>
<dbReference type="InterPro" id="IPR003832">
    <property type="entry name" value="DUF212"/>
</dbReference>
<accession>A0A645EDI3</accession>
<name>A0A645EDI3_9ZZZZ</name>